<feature type="transmembrane region" description="Helical" evidence="1">
    <location>
        <begin position="269"/>
        <end position="290"/>
    </location>
</feature>
<dbReference type="Proteomes" id="UP000001508">
    <property type="component" value="Chromosome"/>
</dbReference>
<dbReference type="CDD" id="cd01948">
    <property type="entry name" value="EAL"/>
    <property type="match status" value="1"/>
</dbReference>
<dbReference type="SMART" id="SM00052">
    <property type="entry name" value="EAL"/>
    <property type="match status" value="1"/>
</dbReference>
<dbReference type="HOGENOM" id="CLU_000445_70_46_7"/>
<dbReference type="NCBIfam" id="TIGR00254">
    <property type="entry name" value="GGDEF"/>
    <property type="match status" value="1"/>
</dbReference>
<keyword evidence="1" id="KW-1133">Transmembrane helix</keyword>
<dbReference type="PANTHER" id="PTHR33121:SF79">
    <property type="entry name" value="CYCLIC DI-GMP PHOSPHODIESTERASE PDED-RELATED"/>
    <property type="match status" value="1"/>
</dbReference>
<dbReference type="Gene3D" id="3.30.70.270">
    <property type="match status" value="1"/>
</dbReference>
<evidence type="ECO:0000313" key="5">
    <source>
        <dbReference type="Proteomes" id="UP000001508"/>
    </source>
</evidence>
<dbReference type="InterPro" id="IPR000160">
    <property type="entry name" value="GGDEF_dom"/>
</dbReference>
<keyword evidence="5" id="KW-1185">Reference proteome</keyword>
<feature type="domain" description="GGDEF" evidence="3">
    <location>
        <begin position="332"/>
        <end position="461"/>
    </location>
</feature>
<dbReference type="RefSeq" id="WP_013164072.1">
    <property type="nucleotide sequence ID" value="NC_014216.1"/>
</dbReference>
<dbReference type="InterPro" id="IPR045812">
    <property type="entry name" value="DAHL"/>
</dbReference>
<dbReference type="SUPFAM" id="SSF141868">
    <property type="entry name" value="EAL domain-like"/>
    <property type="match status" value="1"/>
</dbReference>
<dbReference type="SUPFAM" id="SSF55073">
    <property type="entry name" value="Nucleotide cyclase"/>
    <property type="match status" value="1"/>
</dbReference>
<dbReference type="Pfam" id="PF19443">
    <property type="entry name" value="DAHL"/>
    <property type="match status" value="1"/>
</dbReference>
<dbReference type="CDD" id="cd01949">
    <property type="entry name" value="GGDEF"/>
    <property type="match status" value="1"/>
</dbReference>
<evidence type="ECO:0000313" key="4">
    <source>
        <dbReference type="EMBL" id="ADH86549.1"/>
    </source>
</evidence>
<dbReference type="EMBL" id="CP001940">
    <property type="protein sequence ID" value="ADH86549.1"/>
    <property type="molecule type" value="Genomic_DNA"/>
</dbReference>
<dbReference type="InParanoid" id="D6Z4S4"/>
<dbReference type="InterPro" id="IPR029787">
    <property type="entry name" value="Nucleotide_cyclase"/>
</dbReference>
<evidence type="ECO:0000259" key="2">
    <source>
        <dbReference type="PROSITE" id="PS50883"/>
    </source>
</evidence>
<dbReference type="OrthoDB" id="9759431at2"/>
<name>D6Z4S4_DESAT</name>
<dbReference type="InterPro" id="IPR043128">
    <property type="entry name" value="Rev_trsase/Diguanyl_cyclase"/>
</dbReference>
<accession>D6Z4S4</accession>
<dbReference type="Gene3D" id="3.20.20.450">
    <property type="entry name" value="EAL domain"/>
    <property type="match status" value="1"/>
</dbReference>
<dbReference type="AlphaFoldDB" id="D6Z4S4"/>
<sequence length="711" mass="80203">MHLDREHTTAPADAGPGLRAKIYLTIAFALLVGVLFAYYSQQAKEQTTTRLTLMSQLNELDRRQQELDGEILHSGFFLFHNYDNIHAMLGGIGNTLQHIEALYARVSTGGASAVPKLLAEYHRSLAAKEELVYRFLTTNSMLKNSAMYVPGLSRRIMLEHPEISHHHHRLLTDLTSALYLAHNTMDPDLLAAMQTPLGKLAAMTVPPENQPLVQLHQAMLAHGQVFQDTLPTYNYLLNRTMDSSGAAILDQLLKALQAENQRWLNRLNLLSYIFFAAFLASVGLIILLLVKTERENQALNRMSQALHRAATRDQLTGLANRFAFDSDQGRCRHPLLLLINIDDFKHVNDLYGVRAGDYVLTELAAILRRQLPAQPWGRCYRLGGDDFGLLLDEADTTVQPQSLAQQVLAAVDQSEFNYRDQPIRINVSIGISRLRPLLETADLALNEVKKLRRGSFLIYQEELNLQERIADNLQVLENARRALSNDDVLVYYQPIVDNRTGKIVKFESLVRLRNPDGQVLSPVMFLDVVKESSLYPEFTRRMVDKTFADLADCRYGFSLNLSIADIVEQEVQDFIMAKIKAHPEIARRLTFEILESEGVENIALVQSFIERVKAAGCQIAIDDFGSGYSNFAHILQFKVDSIKIDATLIRNIHQDQQAQVLVRTIVDFCRQLGINTVAEFVHSEEVLQVVKELGIDYSQGYFLGKPAPHCS</sequence>
<evidence type="ECO:0000259" key="3">
    <source>
        <dbReference type="PROSITE" id="PS50887"/>
    </source>
</evidence>
<dbReference type="PROSITE" id="PS50883">
    <property type="entry name" value="EAL"/>
    <property type="match status" value="1"/>
</dbReference>
<keyword evidence="1" id="KW-0472">Membrane</keyword>
<reference evidence="5" key="1">
    <citation type="submission" date="2010-02" db="EMBL/GenBank/DDBJ databases">
        <title>Complete sequence of Desulfurivibrio alkaliphilus AHT2.</title>
        <authorList>
            <consortium name="US DOE Joint Genome Institute"/>
            <person name="Pitluck S."/>
            <person name="Chertkov O."/>
            <person name="Detter J.C."/>
            <person name="Han C."/>
            <person name="Tapia R."/>
            <person name="Larimer F."/>
            <person name="Land M."/>
            <person name="Hauser L."/>
            <person name="Kyrpides N."/>
            <person name="Mikhailova N."/>
            <person name="Sorokin D.Y."/>
            <person name="Muyzer G."/>
            <person name="Woyke T."/>
        </authorList>
    </citation>
    <scope>NUCLEOTIDE SEQUENCE [LARGE SCALE GENOMIC DNA]</scope>
    <source>
        <strain evidence="5">DSM 19089 / UNIQEM U267 / AHT2</strain>
    </source>
</reference>
<evidence type="ECO:0000256" key="1">
    <source>
        <dbReference type="SAM" id="Phobius"/>
    </source>
</evidence>
<dbReference type="GO" id="GO:0071111">
    <property type="term" value="F:cyclic-guanylate-specific phosphodiesterase activity"/>
    <property type="evidence" value="ECO:0007669"/>
    <property type="project" value="InterPro"/>
</dbReference>
<dbReference type="Pfam" id="PF00563">
    <property type="entry name" value="EAL"/>
    <property type="match status" value="1"/>
</dbReference>
<dbReference type="InterPro" id="IPR035919">
    <property type="entry name" value="EAL_sf"/>
</dbReference>
<dbReference type="SMART" id="SM00267">
    <property type="entry name" value="GGDEF"/>
    <property type="match status" value="1"/>
</dbReference>
<dbReference type="eggNOG" id="COG5001">
    <property type="taxonomic scope" value="Bacteria"/>
</dbReference>
<keyword evidence="1" id="KW-0812">Transmembrane</keyword>
<dbReference type="STRING" id="589865.DaAHT2_1869"/>
<dbReference type="PANTHER" id="PTHR33121">
    <property type="entry name" value="CYCLIC DI-GMP PHOSPHODIESTERASE PDEF"/>
    <property type="match status" value="1"/>
</dbReference>
<dbReference type="Pfam" id="PF00990">
    <property type="entry name" value="GGDEF"/>
    <property type="match status" value="1"/>
</dbReference>
<feature type="transmembrane region" description="Helical" evidence="1">
    <location>
        <begin position="20"/>
        <end position="40"/>
    </location>
</feature>
<gene>
    <name evidence="4" type="ordered locus">DaAHT2_1869</name>
</gene>
<dbReference type="PROSITE" id="PS50887">
    <property type="entry name" value="GGDEF"/>
    <property type="match status" value="1"/>
</dbReference>
<dbReference type="KEGG" id="dak:DaAHT2_1869"/>
<dbReference type="InterPro" id="IPR050706">
    <property type="entry name" value="Cyclic-di-GMP_PDE-like"/>
</dbReference>
<dbReference type="InterPro" id="IPR001633">
    <property type="entry name" value="EAL_dom"/>
</dbReference>
<proteinExistence type="predicted"/>
<protein>
    <submittedName>
        <fullName evidence="4">Diguanylate cyclase/phosphodiesterase</fullName>
    </submittedName>
</protein>
<organism evidence="4 5">
    <name type="scientific">Desulfurivibrio alkaliphilus (strain DSM 19089 / UNIQEM U267 / AHT2)</name>
    <dbReference type="NCBI Taxonomy" id="589865"/>
    <lineage>
        <taxon>Bacteria</taxon>
        <taxon>Pseudomonadati</taxon>
        <taxon>Thermodesulfobacteriota</taxon>
        <taxon>Desulfobulbia</taxon>
        <taxon>Desulfobulbales</taxon>
        <taxon>Desulfobulbaceae</taxon>
        <taxon>Desulfurivibrio</taxon>
    </lineage>
</organism>
<feature type="domain" description="EAL" evidence="2">
    <location>
        <begin position="472"/>
        <end position="711"/>
    </location>
</feature>